<dbReference type="GO" id="GO:0022857">
    <property type="term" value="F:transmembrane transporter activity"/>
    <property type="evidence" value="ECO:0007669"/>
    <property type="project" value="TreeGrafter"/>
</dbReference>
<dbReference type="Proteomes" id="UP000234951">
    <property type="component" value="Unassembled WGS sequence"/>
</dbReference>
<organism evidence="10 12">
    <name type="scientific">Bacillus canaveralius</name>
    <dbReference type="NCBI Taxonomy" id="1403243"/>
    <lineage>
        <taxon>Bacteria</taxon>
        <taxon>Bacillati</taxon>
        <taxon>Bacillota</taxon>
        <taxon>Bacilli</taxon>
        <taxon>Bacillales</taxon>
        <taxon>Bacillaceae</taxon>
        <taxon>Bacillus</taxon>
    </lineage>
</organism>
<evidence type="ECO:0000256" key="1">
    <source>
        <dbReference type="ARBA" id="ARBA00004651"/>
    </source>
</evidence>
<keyword evidence="13" id="KW-1185">Reference proteome</keyword>
<evidence type="ECO:0000313" key="11">
    <source>
        <dbReference type="EMBL" id="PLR98338.1"/>
    </source>
</evidence>
<dbReference type="PANTHER" id="PTHR30572:SF4">
    <property type="entry name" value="ABC TRANSPORTER PERMEASE YTRF"/>
    <property type="match status" value="1"/>
</dbReference>
<proteinExistence type="inferred from homology"/>
<comment type="similarity">
    <text evidence="6">Belongs to the ABC-4 integral membrane protein family.</text>
</comment>
<sequence>MKLKDQFRFVRQNMKKNKTRLFMTILATAMGCAFLIVLASVGFGLHKTIIKGMTEDRAVTEIEVPGKEENGTFLPLTDKDIKYFESIDNVKAVTRRQVLMQQGNYEIDNYQTSAETIVTHVPSEVKAGFELSKGRLPEADNEIVVGYDFVESLANKDAKQEELYDETGKVKEEFRYTKDLVGKQLNLTVIQYVDGQEQKKVIPLTVVGIGKKPGREWMIDQNVFISEKTLSEIEEFTGTPRGMIKSQGEEESPEVDSQSYDYVKIYAVNLEAVQAITDSLKQENYPTYSVVSEMEEVNKVFTVIKAGLIFVGTIAILIASIGIYNTMTMAVTERAPDIGIMKAIGANPGTIKRIFLLESSYIGIAGAFIGTIVSYGLSYIVNYLLPIIISSSFGQELPEGLMFSYIPVTLPLICVIICYAVTILSGYRPAQRATRVDVLKALRREV</sequence>
<keyword evidence="4 7" id="KW-1133">Transmembrane helix</keyword>
<protein>
    <submittedName>
        <fullName evidence="10">Metabolite permease</fullName>
    </submittedName>
</protein>
<evidence type="ECO:0000256" key="4">
    <source>
        <dbReference type="ARBA" id="ARBA00022989"/>
    </source>
</evidence>
<dbReference type="Pfam" id="PF12704">
    <property type="entry name" value="MacB_PCD"/>
    <property type="match status" value="1"/>
</dbReference>
<comment type="caution">
    <text evidence="10">The sequence shown here is derived from an EMBL/GenBank/DDBJ whole genome shotgun (WGS) entry which is preliminary data.</text>
</comment>
<feature type="domain" description="ABC3 transporter permease C-terminal" evidence="8">
    <location>
        <begin position="309"/>
        <end position="422"/>
    </location>
</feature>
<keyword evidence="2" id="KW-1003">Cell membrane</keyword>
<feature type="domain" description="MacB-like periplasmic core" evidence="9">
    <location>
        <begin position="22"/>
        <end position="234"/>
    </location>
</feature>
<dbReference type="PROSITE" id="PS51257">
    <property type="entry name" value="PROKAR_LIPOPROTEIN"/>
    <property type="match status" value="1"/>
</dbReference>
<dbReference type="RefSeq" id="WP_101578611.1">
    <property type="nucleotide sequence ID" value="NZ_PGVA01000044.1"/>
</dbReference>
<gene>
    <name evidence="10" type="ORF">CU635_17180</name>
    <name evidence="11" type="ORF">CVD25_08190</name>
</gene>
<evidence type="ECO:0000256" key="2">
    <source>
        <dbReference type="ARBA" id="ARBA00022475"/>
    </source>
</evidence>
<evidence type="ECO:0000313" key="10">
    <source>
        <dbReference type="EMBL" id="PLR80784.1"/>
    </source>
</evidence>
<reference evidence="11 13" key="2">
    <citation type="submission" date="2017-12" db="EMBL/GenBank/DDBJ databases">
        <title>Comparative Functional Genomics of Dry Heat Resistant strains isolated from the Viking Spacecraft.</title>
        <authorList>
            <person name="Seuylemezian A."/>
            <person name="Cooper K."/>
            <person name="Vaishampayan P."/>
        </authorList>
    </citation>
    <scope>NUCLEOTIDE SEQUENCE [LARGE SCALE GENOMIC DNA]</scope>
    <source>
        <strain evidence="11 13">ATCC 29669</strain>
    </source>
</reference>
<dbReference type="GO" id="GO:0005886">
    <property type="term" value="C:plasma membrane"/>
    <property type="evidence" value="ECO:0007669"/>
    <property type="project" value="UniProtKB-SubCell"/>
</dbReference>
<evidence type="ECO:0000259" key="8">
    <source>
        <dbReference type="Pfam" id="PF02687"/>
    </source>
</evidence>
<evidence type="ECO:0000256" key="3">
    <source>
        <dbReference type="ARBA" id="ARBA00022692"/>
    </source>
</evidence>
<accession>A0A2N5GIG6</accession>
<evidence type="ECO:0000256" key="6">
    <source>
        <dbReference type="ARBA" id="ARBA00038076"/>
    </source>
</evidence>
<evidence type="ECO:0000313" key="12">
    <source>
        <dbReference type="Proteomes" id="UP000234951"/>
    </source>
</evidence>
<dbReference type="EMBL" id="PGVD01000022">
    <property type="protein sequence ID" value="PLR98338.1"/>
    <property type="molecule type" value="Genomic_DNA"/>
</dbReference>
<dbReference type="Pfam" id="PF02687">
    <property type="entry name" value="FtsX"/>
    <property type="match status" value="1"/>
</dbReference>
<feature type="transmembrane region" description="Helical" evidence="7">
    <location>
        <begin position="361"/>
        <end position="385"/>
    </location>
</feature>
<keyword evidence="3 7" id="KW-0812">Transmembrane</keyword>
<dbReference type="InterPro" id="IPR003838">
    <property type="entry name" value="ABC3_permease_C"/>
</dbReference>
<dbReference type="AlphaFoldDB" id="A0A2N5GIG6"/>
<dbReference type="InterPro" id="IPR025857">
    <property type="entry name" value="MacB_PCD"/>
</dbReference>
<feature type="transmembrane region" description="Helical" evidence="7">
    <location>
        <begin position="21"/>
        <end position="45"/>
    </location>
</feature>
<evidence type="ECO:0000256" key="5">
    <source>
        <dbReference type="ARBA" id="ARBA00023136"/>
    </source>
</evidence>
<evidence type="ECO:0000259" key="9">
    <source>
        <dbReference type="Pfam" id="PF12704"/>
    </source>
</evidence>
<dbReference type="Proteomes" id="UP000235114">
    <property type="component" value="Unassembled WGS sequence"/>
</dbReference>
<comment type="subcellular location">
    <subcellularLocation>
        <location evidence="1">Cell membrane</location>
        <topology evidence="1">Multi-pass membrane protein</topology>
    </subcellularLocation>
</comment>
<dbReference type="InterPro" id="IPR050250">
    <property type="entry name" value="Macrolide_Exporter_MacB"/>
</dbReference>
<feature type="transmembrane region" description="Helical" evidence="7">
    <location>
        <begin position="405"/>
        <end position="427"/>
    </location>
</feature>
<evidence type="ECO:0000313" key="13">
    <source>
        <dbReference type="Proteomes" id="UP000235114"/>
    </source>
</evidence>
<name>A0A2N5GIG6_9BACI</name>
<evidence type="ECO:0000256" key="7">
    <source>
        <dbReference type="SAM" id="Phobius"/>
    </source>
</evidence>
<dbReference type="EMBL" id="PGVA01000044">
    <property type="protein sequence ID" value="PLR80784.1"/>
    <property type="molecule type" value="Genomic_DNA"/>
</dbReference>
<feature type="transmembrane region" description="Helical" evidence="7">
    <location>
        <begin position="303"/>
        <end position="324"/>
    </location>
</feature>
<dbReference type="PANTHER" id="PTHR30572">
    <property type="entry name" value="MEMBRANE COMPONENT OF TRANSPORTER-RELATED"/>
    <property type="match status" value="1"/>
</dbReference>
<dbReference type="OrthoDB" id="9770099at2"/>
<reference evidence="10 12" key="1">
    <citation type="submission" date="2017-11" db="EMBL/GenBank/DDBJ databases">
        <title>Comparitive Functional Genomics of Dry Heat Resistant strains isolated from the Viking Spacecraft.</title>
        <authorList>
            <person name="Seuylemezian A."/>
            <person name="Cooper K."/>
            <person name="Vaishampayan P."/>
        </authorList>
    </citation>
    <scope>NUCLEOTIDE SEQUENCE [LARGE SCALE GENOMIC DNA]</scope>
    <source>
        <strain evidence="10 12">M4.6</strain>
    </source>
</reference>
<keyword evidence="5 7" id="KW-0472">Membrane</keyword>